<keyword evidence="2" id="KW-1185">Reference proteome</keyword>
<dbReference type="Proteomes" id="UP001472677">
    <property type="component" value="Unassembled WGS sequence"/>
</dbReference>
<evidence type="ECO:0000313" key="2">
    <source>
        <dbReference type="Proteomes" id="UP001472677"/>
    </source>
</evidence>
<evidence type="ECO:0000313" key="1">
    <source>
        <dbReference type="EMBL" id="KAK8555333.1"/>
    </source>
</evidence>
<dbReference type="InterPro" id="IPR053098">
    <property type="entry name" value="Petuviruses_polyprotein"/>
</dbReference>
<comment type="caution">
    <text evidence="1">The sequence shown here is derived from an EMBL/GenBank/DDBJ whole genome shotgun (WGS) entry which is preliminary data.</text>
</comment>
<protein>
    <recommendedName>
        <fullName evidence="3">Retrotransposon gag domain-containing protein</fullName>
    </recommendedName>
</protein>
<reference evidence="1 2" key="1">
    <citation type="journal article" date="2024" name="G3 (Bethesda)">
        <title>Genome assembly of Hibiscus sabdariffa L. provides insights into metabolisms of medicinal natural products.</title>
        <authorList>
            <person name="Kim T."/>
        </authorList>
    </citation>
    <scope>NUCLEOTIDE SEQUENCE [LARGE SCALE GENOMIC DNA]</scope>
    <source>
        <strain evidence="1">TK-2024</strain>
        <tissue evidence="1">Old leaves</tissue>
    </source>
</reference>
<accession>A0ABR2E9N5</accession>
<dbReference type="PANTHER" id="PTHR48435">
    <property type="entry name" value="POLYPROTEIN"/>
    <property type="match status" value="1"/>
</dbReference>
<proteinExistence type="predicted"/>
<dbReference type="PANTHER" id="PTHR48435:SF1">
    <property type="entry name" value="POLYPROTEIN"/>
    <property type="match status" value="1"/>
</dbReference>
<sequence length="151" mass="17946">MDTDSSPSTSTPPLFQINSGKHIFTLYDIPSTRWPQRFQEFHAWMDTQKLTRESNYEILTEFVSRFTGTLRDWWNSLSQQDQVAFLTRQNFSEIMQILHTFFLGNQEDIKTLKRKEFSKRRCCSSEKTDLQRHFIVFCLNLSICGNDDIFI</sequence>
<gene>
    <name evidence="1" type="ORF">V6N12_009481</name>
</gene>
<dbReference type="EMBL" id="JBBPBM010000018">
    <property type="protein sequence ID" value="KAK8555333.1"/>
    <property type="molecule type" value="Genomic_DNA"/>
</dbReference>
<evidence type="ECO:0008006" key="3">
    <source>
        <dbReference type="Google" id="ProtNLM"/>
    </source>
</evidence>
<name>A0ABR2E9N5_9ROSI</name>
<organism evidence="1 2">
    <name type="scientific">Hibiscus sabdariffa</name>
    <name type="common">roselle</name>
    <dbReference type="NCBI Taxonomy" id="183260"/>
    <lineage>
        <taxon>Eukaryota</taxon>
        <taxon>Viridiplantae</taxon>
        <taxon>Streptophyta</taxon>
        <taxon>Embryophyta</taxon>
        <taxon>Tracheophyta</taxon>
        <taxon>Spermatophyta</taxon>
        <taxon>Magnoliopsida</taxon>
        <taxon>eudicotyledons</taxon>
        <taxon>Gunneridae</taxon>
        <taxon>Pentapetalae</taxon>
        <taxon>rosids</taxon>
        <taxon>malvids</taxon>
        <taxon>Malvales</taxon>
        <taxon>Malvaceae</taxon>
        <taxon>Malvoideae</taxon>
        <taxon>Hibiscus</taxon>
    </lineage>
</organism>